<protein>
    <recommendedName>
        <fullName evidence="2">CAAX prenyl protease 2/Lysostaphin resistance protein A-like domain-containing protein</fullName>
    </recommendedName>
</protein>
<accession>A0A8D5ZNA6</accession>
<feature type="transmembrane region" description="Helical" evidence="1">
    <location>
        <begin position="110"/>
        <end position="131"/>
    </location>
</feature>
<dbReference type="GO" id="GO:0004175">
    <property type="term" value="F:endopeptidase activity"/>
    <property type="evidence" value="ECO:0007669"/>
    <property type="project" value="UniProtKB-ARBA"/>
</dbReference>
<reference evidence="3" key="1">
    <citation type="journal article" date="2013" name="Int. J. Syst. Evol. Microbiol.">
        <title>Polycladomyces abyssicola gen. nov., sp. nov., a thermophilic filamentous bacterium isolated from hemipelagic sediment.</title>
        <authorList>
            <person name="Tsubouchi T."/>
            <person name="Shimane Y."/>
            <person name="Mori K."/>
            <person name="Usui K."/>
            <person name="Hiraki T."/>
            <person name="Tame A."/>
            <person name="Uematsu K."/>
            <person name="Maruyama T."/>
            <person name="Hatada Y."/>
        </authorList>
    </citation>
    <scope>NUCLEOTIDE SEQUENCE</scope>
    <source>
        <strain evidence="3">JIR-001</strain>
    </source>
</reference>
<dbReference type="InterPro" id="IPR003675">
    <property type="entry name" value="Rce1/LyrA-like_dom"/>
</dbReference>
<name>A0A8D5ZNA6_9BACL</name>
<proteinExistence type="predicted"/>
<feature type="transmembrane region" description="Helical" evidence="1">
    <location>
        <begin position="85"/>
        <end position="104"/>
    </location>
</feature>
<sequence>MLQSNQKVDSRRLLFHLYASQAILMLTGFILLQWVDEGWRCLFYWQDPVLWGSGLGFGLLVVAVDIVLTRMAPAHWWDDGGINRLLFQGRSLVHIVWIACLVAVAEELLFRGALQSLIGLWGSSLLFTLVHFRYWKRIPLMLLVFAVSLGFGVLVEWSGSLVPAIIAHFVIDCITGVRILLESDGLQ</sequence>
<keyword evidence="1" id="KW-0812">Transmembrane</keyword>
<dbReference type="GO" id="GO:0080120">
    <property type="term" value="P:CAAX-box protein maturation"/>
    <property type="evidence" value="ECO:0007669"/>
    <property type="project" value="UniProtKB-ARBA"/>
</dbReference>
<keyword evidence="1" id="KW-0472">Membrane</keyword>
<organism evidence="3 4">
    <name type="scientific">Polycladomyces abyssicola</name>
    <dbReference type="NCBI Taxonomy" id="1125966"/>
    <lineage>
        <taxon>Bacteria</taxon>
        <taxon>Bacillati</taxon>
        <taxon>Bacillota</taxon>
        <taxon>Bacilli</taxon>
        <taxon>Bacillales</taxon>
        <taxon>Thermoactinomycetaceae</taxon>
        <taxon>Polycladomyces</taxon>
    </lineage>
</organism>
<evidence type="ECO:0000259" key="2">
    <source>
        <dbReference type="Pfam" id="PF02517"/>
    </source>
</evidence>
<dbReference type="AlphaFoldDB" id="A0A8D5ZNA6"/>
<feature type="transmembrane region" description="Helical" evidence="1">
    <location>
        <begin position="138"/>
        <end position="155"/>
    </location>
</feature>
<feature type="domain" description="CAAX prenyl protease 2/Lysostaphin resistance protein A-like" evidence="2">
    <location>
        <begin position="91"/>
        <end position="173"/>
    </location>
</feature>
<evidence type="ECO:0000313" key="4">
    <source>
        <dbReference type="Proteomes" id="UP000677436"/>
    </source>
</evidence>
<evidence type="ECO:0000313" key="3">
    <source>
        <dbReference type="EMBL" id="BCU81752.1"/>
    </source>
</evidence>
<reference evidence="3" key="2">
    <citation type="journal article" date="2021" name="Microbiol. Resour. Announc.">
        <title>Complete Genome Sequence of Polycladomyces abyssicola JIR-001T, Isolated from Hemipelagic Sediment in Deep Seawater.</title>
        <authorList>
            <person name="Tsubouchi T."/>
            <person name="Kaneko Y."/>
        </authorList>
    </citation>
    <scope>NUCLEOTIDE SEQUENCE</scope>
    <source>
        <strain evidence="3">JIR-001</strain>
    </source>
</reference>
<feature type="transmembrane region" description="Helical" evidence="1">
    <location>
        <begin position="55"/>
        <end position="73"/>
    </location>
</feature>
<gene>
    <name evidence="3" type="ORF">JIR001_15350</name>
</gene>
<dbReference type="EMBL" id="AP024601">
    <property type="protein sequence ID" value="BCU81752.1"/>
    <property type="molecule type" value="Genomic_DNA"/>
</dbReference>
<keyword evidence="1" id="KW-1133">Transmembrane helix</keyword>
<dbReference type="Pfam" id="PF02517">
    <property type="entry name" value="Rce1-like"/>
    <property type="match status" value="1"/>
</dbReference>
<evidence type="ECO:0000256" key="1">
    <source>
        <dbReference type="SAM" id="Phobius"/>
    </source>
</evidence>
<feature type="transmembrane region" description="Helical" evidence="1">
    <location>
        <begin position="12"/>
        <end position="35"/>
    </location>
</feature>
<dbReference type="Proteomes" id="UP000677436">
    <property type="component" value="Chromosome"/>
</dbReference>
<keyword evidence="4" id="KW-1185">Reference proteome</keyword>
<dbReference type="KEGG" id="pabs:JIR001_15350"/>